<evidence type="ECO:0008006" key="3">
    <source>
        <dbReference type="Google" id="ProtNLM"/>
    </source>
</evidence>
<comment type="caution">
    <text evidence="2">The sequence shown here is derived from an EMBL/GenBank/DDBJ whole genome shotgun (WGS) entry which is preliminary data.</text>
</comment>
<organism evidence="2">
    <name type="scientific">marine sediment metagenome</name>
    <dbReference type="NCBI Taxonomy" id="412755"/>
    <lineage>
        <taxon>unclassified sequences</taxon>
        <taxon>metagenomes</taxon>
        <taxon>ecological metagenomes</taxon>
    </lineage>
</organism>
<sequence>MPEEKRRILILNYDSEATKRVRDIFSQHCDVTTADSLKDVAEKADEDFDIINTWAMFFISFLLMSISWVRRSRSSNRVLTSVINDSLSSSVVI</sequence>
<name>X1G6P4_9ZZZZ</name>
<keyword evidence="1" id="KW-0812">Transmembrane</keyword>
<evidence type="ECO:0000256" key="1">
    <source>
        <dbReference type="SAM" id="Phobius"/>
    </source>
</evidence>
<keyword evidence="1" id="KW-1133">Transmembrane helix</keyword>
<accession>X1G6P4</accession>
<keyword evidence="1" id="KW-0472">Membrane</keyword>
<dbReference type="AlphaFoldDB" id="X1G6P4"/>
<feature type="non-terminal residue" evidence="2">
    <location>
        <position position="93"/>
    </location>
</feature>
<protein>
    <recommendedName>
        <fullName evidence="3">Response regulatory domain-containing protein</fullName>
    </recommendedName>
</protein>
<gene>
    <name evidence="2" type="ORF">S03H2_30089</name>
</gene>
<dbReference type="EMBL" id="BARU01018192">
    <property type="protein sequence ID" value="GAH53576.1"/>
    <property type="molecule type" value="Genomic_DNA"/>
</dbReference>
<reference evidence="2" key="1">
    <citation type="journal article" date="2014" name="Front. Microbiol.">
        <title>High frequency of phylogenetically diverse reductive dehalogenase-homologous genes in deep subseafloor sedimentary metagenomes.</title>
        <authorList>
            <person name="Kawai M."/>
            <person name="Futagami T."/>
            <person name="Toyoda A."/>
            <person name="Takaki Y."/>
            <person name="Nishi S."/>
            <person name="Hori S."/>
            <person name="Arai W."/>
            <person name="Tsubouchi T."/>
            <person name="Morono Y."/>
            <person name="Uchiyama I."/>
            <person name="Ito T."/>
            <person name="Fujiyama A."/>
            <person name="Inagaki F."/>
            <person name="Takami H."/>
        </authorList>
    </citation>
    <scope>NUCLEOTIDE SEQUENCE</scope>
    <source>
        <strain evidence="2">Expedition CK06-06</strain>
    </source>
</reference>
<proteinExistence type="predicted"/>
<evidence type="ECO:0000313" key="2">
    <source>
        <dbReference type="EMBL" id="GAH53576.1"/>
    </source>
</evidence>
<feature type="transmembrane region" description="Helical" evidence="1">
    <location>
        <begin position="50"/>
        <end position="69"/>
    </location>
</feature>